<gene>
    <name evidence="2" type="ORF">RDB_LOCUS22696</name>
</gene>
<dbReference type="Proteomes" id="UP000663846">
    <property type="component" value="Unassembled WGS sequence"/>
</dbReference>
<evidence type="ECO:0000313" key="2">
    <source>
        <dbReference type="EMBL" id="CAE6365938.1"/>
    </source>
</evidence>
<organism evidence="2 3">
    <name type="scientific">Rhizoctonia solani</name>
    <dbReference type="NCBI Taxonomy" id="456999"/>
    <lineage>
        <taxon>Eukaryota</taxon>
        <taxon>Fungi</taxon>
        <taxon>Dikarya</taxon>
        <taxon>Basidiomycota</taxon>
        <taxon>Agaricomycotina</taxon>
        <taxon>Agaricomycetes</taxon>
        <taxon>Cantharellales</taxon>
        <taxon>Ceratobasidiaceae</taxon>
        <taxon>Rhizoctonia</taxon>
    </lineage>
</organism>
<feature type="region of interest" description="Disordered" evidence="1">
    <location>
        <begin position="1"/>
        <end position="30"/>
    </location>
</feature>
<proteinExistence type="predicted"/>
<name>A0A8H2WFP4_9AGAM</name>
<sequence>MLSCLRPHSTCSDLPGSHHTSLNHQSTLPFNQPETDATGVLWLLSSEWTPGKPTGRGRRLTMPPGEVLKEIHDLFSKLSSNFHDSLPLKSEDKRSATDWAYAETKHYTMKLQVLWDELDMLKVEKGEEANKQGLLTKINGAITQAQGRAEQMRVLTLSDEEHSKIYSRARTERCGRKAQIEQPGCVIS</sequence>
<feature type="compositionally biased region" description="Polar residues" evidence="1">
    <location>
        <begin position="18"/>
        <end position="30"/>
    </location>
</feature>
<dbReference type="AlphaFoldDB" id="A0A8H2WFP4"/>
<dbReference type="EMBL" id="CAJMWS010000111">
    <property type="protein sequence ID" value="CAE6365938.1"/>
    <property type="molecule type" value="Genomic_DNA"/>
</dbReference>
<comment type="caution">
    <text evidence="2">The sequence shown here is derived from an EMBL/GenBank/DDBJ whole genome shotgun (WGS) entry which is preliminary data.</text>
</comment>
<dbReference type="OrthoDB" id="3255511at2759"/>
<accession>A0A8H2WFP4</accession>
<protein>
    <submittedName>
        <fullName evidence="2">Uncharacterized protein</fullName>
    </submittedName>
</protein>
<evidence type="ECO:0000256" key="1">
    <source>
        <dbReference type="SAM" id="MobiDB-lite"/>
    </source>
</evidence>
<evidence type="ECO:0000313" key="3">
    <source>
        <dbReference type="Proteomes" id="UP000663846"/>
    </source>
</evidence>
<reference evidence="2" key="1">
    <citation type="submission" date="2021-01" db="EMBL/GenBank/DDBJ databases">
        <authorList>
            <person name="Kaushik A."/>
        </authorList>
    </citation>
    <scope>NUCLEOTIDE SEQUENCE</scope>
    <source>
        <strain evidence="2">AG1-1C</strain>
    </source>
</reference>